<dbReference type="PANTHER" id="PTHR30627:SF24">
    <property type="entry name" value="PENICILLIN-BINDING PROTEIN 4B"/>
    <property type="match status" value="1"/>
</dbReference>
<comment type="pathway">
    <text evidence="2">Cell wall biogenesis; peptidoglycan biosynthesis.</text>
</comment>
<keyword evidence="9" id="KW-0132">Cell division</keyword>
<dbReference type="InterPro" id="IPR050515">
    <property type="entry name" value="Beta-lactam/transpept"/>
</dbReference>
<feature type="domain" description="Penicillin-binding protein transpeptidase" evidence="7">
    <location>
        <begin position="261"/>
        <end position="573"/>
    </location>
</feature>
<sequence>MWRKRAVGWLIISFTVLCLLGGRLIQLQLVSTEHFTDREINLLESSVRQRSQEMVIDTGRGNFLDRNGRPLTHENIPVLILFPFLAKMDWDIEGVSEITGASEYSLRYSVENAKEPFAFGKPEPLQLTEEQMEKINALKIPGVFAVEKKYNLLESPAAQLIGITGENQNLVKERYPDKELSINTMVGITGMEKSFDEFLLPEGASKLVYHVDATGGPLFGINVKYVEPANPFYPVNIKTTLDYDLQMMAENLADQHAIKKGGIVLLDIETNTVLAMVSRPSVNNDNPFDKESGGAVNQMIKQQIMGSVFKTVVAAAAIDHGLDDPARQFDCSKKINGQPDPKYQHGMLNFNDSFARSCNNTFATVAKELKDIDSELLEDYAKRLSLTGPVSWQGDIYHFNDFMQLQDEEKGRVFLSEDAKKDRNFVSLTGIGQHEVRATPLAVANMMATIARGGQKDMVRVASEIEYKNSTSLLEFKEQKLDGETIAPYTAMKLQKLLREVVINEDGTGRWFKELPYEVAGKSGTAETGRIVGGKQLHNKWFAGYFPYKNPKYALVTVNLGVTEDTGGVNPLFADLVKGIYNFNHKGEVPPFGSADS</sequence>
<dbReference type="GO" id="GO:0051301">
    <property type="term" value="P:cell division"/>
    <property type="evidence" value="ECO:0007669"/>
    <property type="project" value="UniProtKB-KW"/>
</dbReference>
<evidence type="ECO:0000256" key="6">
    <source>
        <dbReference type="ARBA" id="ARBA00034000"/>
    </source>
</evidence>
<dbReference type="InterPro" id="IPR001460">
    <property type="entry name" value="PCN-bd_Tpept"/>
</dbReference>
<dbReference type="InterPro" id="IPR012338">
    <property type="entry name" value="Beta-lactam/transpept-like"/>
</dbReference>
<dbReference type="GO" id="GO:0009252">
    <property type="term" value="P:peptidoglycan biosynthetic process"/>
    <property type="evidence" value="ECO:0007669"/>
    <property type="project" value="UniProtKB-UniPathway"/>
</dbReference>
<proteinExistence type="inferred from homology"/>
<dbReference type="GO" id="GO:0071555">
    <property type="term" value="P:cell wall organization"/>
    <property type="evidence" value="ECO:0007669"/>
    <property type="project" value="TreeGrafter"/>
</dbReference>
<comment type="catalytic activity">
    <reaction evidence="6">
        <text>Preferential cleavage: (Ac)2-L-Lys-D-Ala-|-D-Ala. Also transpeptidation of peptidyl-alanyl moieties that are N-acyl substituents of D-alanine.</text>
        <dbReference type="EC" id="3.4.16.4"/>
    </reaction>
</comment>
<dbReference type="Pfam" id="PF03717">
    <property type="entry name" value="PBP_dimer"/>
    <property type="match status" value="1"/>
</dbReference>
<dbReference type="UniPathway" id="UPA00219"/>
<evidence type="ECO:0000259" key="8">
    <source>
        <dbReference type="Pfam" id="PF03717"/>
    </source>
</evidence>
<dbReference type="EC" id="3.4.16.4" evidence="4"/>
<dbReference type="GO" id="GO:0071972">
    <property type="term" value="F:peptidoglycan L,D-transpeptidase activity"/>
    <property type="evidence" value="ECO:0007669"/>
    <property type="project" value="TreeGrafter"/>
</dbReference>
<dbReference type="SUPFAM" id="SSF56601">
    <property type="entry name" value="beta-lactamase/transpeptidase-like"/>
    <property type="match status" value="1"/>
</dbReference>
<feature type="domain" description="Penicillin-binding protein dimerisation" evidence="8">
    <location>
        <begin position="58"/>
        <end position="215"/>
    </location>
</feature>
<dbReference type="GeneID" id="65405764"/>
<keyword evidence="10" id="KW-1185">Reference proteome</keyword>
<evidence type="ECO:0000313" key="9">
    <source>
        <dbReference type="EMBL" id="TWH80215.1"/>
    </source>
</evidence>
<evidence type="ECO:0000313" key="10">
    <source>
        <dbReference type="Proteomes" id="UP000318667"/>
    </source>
</evidence>
<evidence type="ECO:0000256" key="5">
    <source>
        <dbReference type="ARBA" id="ARBA00023136"/>
    </source>
</evidence>
<evidence type="ECO:0000256" key="2">
    <source>
        <dbReference type="ARBA" id="ARBA00004752"/>
    </source>
</evidence>
<name>A0A562JBG2_9BACI</name>
<dbReference type="Pfam" id="PF00905">
    <property type="entry name" value="Transpeptidase"/>
    <property type="match status" value="1"/>
</dbReference>
<dbReference type="RefSeq" id="WP_144545363.1">
    <property type="nucleotide sequence ID" value="NZ_CBCSDC010000023.1"/>
</dbReference>
<gene>
    <name evidence="9" type="ORF">IQ19_04679</name>
</gene>
<comment type="caution">
    <text evidence="9">The sequence shown here is derived from an EMBL/GenBank/DDBJ whole genome shotgun (WGS) entry which is preliminary data.</text>
</comment>
<comment type="subcellular location">
    <subcellularLocation>
        <location evidence="1">Membrane</location>
    </subcellularLocation>
</comment>
<dbReference type="Proteomes" id="UP000318667">
    <property type="component" value="Unassembled WGS sequence"/>
</dbReference>
<organism evidence="9 10">
    <name type="scientific">Cytobacillus oceanisediminis</name>
    <dbReference type="NCBI Taxonomy" id="665099"/>
    <lineage>
        <taxon>Bacteria</taxon>
        <taxon>Bacillati</taxon>
        <taxon>Bacillota</taxon>
        <taxon>Bacilli</taxon>
        <taxon>Bacillales</taxon>
        <taxon>Bacillaceae</taxon>
        <taxon>Cytobacillus</taxon>
    </lineage>
</organism>
<dbReference type="SUPFAM" id="SSF56519">
    <property type="entry name" value="Penicillin binding protein dimerisation domain"/>
    <property type="match status" value="1"/>
</dbReference>
<dbReference type="OrthoDB" id="2985542at2"/>
<accession>A0A562JBG2</accession>
<dbReference type="Gene3D" id="3.40.710.10">
    <property type="entry name" value="DD-peptidase/beta-lactamase superfamily"/>
    <property type="match status" value="1"/>
</dbReference>
<keyword evidence="5" id="KW-0472">Membrane</keyword>
<dbReference type="GO" id="GO:0008658">
    <property type="term" value="F:penicillin binding"/>
    <property type="evidence" value="ECO:0007669"/>
    <property type="project" value="InterPro"/>
</dbReference>
<dbReference type="PANTHER" id="PTHR30627">
    <property type="entry name" value="PEPTIDOGLYCAN D,D-TRANSPEPTIDASE"/>
    <property type="match status" value="1"/>
</dbReference>
<dbReference type="AlphaFoldDB" id="A0A562JBG2"/>
<dbReference type="InterPro" id="IPR036138">
    <property type="entry name" value="PBP_dimer_sf"/>
</dbReference>
<dbReference type="GO" id="GO:0009002">
    <property type="term" value="F:serine-type D-Ala-D-Ala carboxypeptidase activity"/>
    <property type="evidence" value="ECO:0007669"/>
    <property type="project" value="UniProtKB-EC"/>
</dbReference>
<reference evidence="9 10" key="1">
    <citation type="journal article" date="2015" name="Stand. Genomic Sci.">
        <title>Genomic Encyclopedia of Bacterial and Archaeal Type Strains, Phase III: the genomes of soil and plant-associated and newly described type strains.</title>
        <authorList>
            <person name="Whitman W.B."/>
            <person name="Woyke T."/>
            <person name="Klenk H.P."/>
            <person name="Zhou Y."/>
            <person name="Lilburn T.G."/>
            <person name="Beck B.J."/>
            <person name="De Vos P."/>
            <person name="Vandamme P."/>
            <person name="Eisen J.A."/>
            <person name="Garrity G."/>
            <person name="Hugenholtz P."/>
            <person name="Kyrpides N.C."/>
        </authorList>
    </citation>
    <scope>NUCLEOTIDE SEQUENCE [LARGE SCALE GENOMIC DNA]</scope>
    <source>
        <strain evidence="9 10">CGMCC 1.10115</strain>
    </source>
</reference>
<keyword evidence="9" id="KW-0131">Cell cycle</keyword>
<dbReference type="InterPro" id="IPR005311">
    <property type="entry name" value="PBP_dimer"/>
</dbReference>
<dbReference type="GO" id="GO:0005886">
    <property type="term" value="C:plasma membrane"/>
    <property type="evidence" value="ECO:0007669"/>
    <property type="project" value="TreeGrafter"/>
</dbReference>
<dbReference type="EMBL" id="VLKI01000020">
    <property type="protein sequence ID" value="TWH80215.1"/>
    <property type="molecule type" value="Genomic_DNA"/>
</dbReference>
<dbReference type="Gene3D" id="3.90.1310.10">
    <property type="entry name" value="Penicillin-binding protein 2a (Domain 2)"/>
    <property type="match status" value="1"/>
</dbReference>
<evidence type="ECO:0000256" key="4">
    <source>
        <dbReference type="ARBA" id="ARBA00012448"/>
    </source>
</evidence>
<evidence type="ECO:0000256" key="1">
    <source>
        <dbReference type="ARBA" id="ARBA00004370"/>
    </source>
</evidence>
<evidence type="ECO:0000259" key="7">
    <source>
        <dbReference type="Pfam" id="PF00905"/>
    </source>
</evidence>
<evidence type="ECO:0000256" key="3">
    <source>
        <dbReference type="ARBA" id="ARBA00007171"/>
    </source>
</evidence>
<comment type="similarity">
    <text evidence="3">Belongs to the transpeptidase family.</text>
</comment>
<protein>
    <recommendedName>
        <fullName evidence="4">serine-type D-Ala-D-Ala carboxypeptidase</fullName>
        <ecNumber evidence="4">3.4.16.4</ecNumber>
    </recommendedName>
</protein>